<evidence type="ECO:0000256" key="6">
    <source>
        <dbReference type="ARBA" id="ARBA00022989"/>
    </source>
</evidence>
<dbReference type="GO" id="GO:0043093">
    <property type="term" value="P:FtsZ-dependent cytokinesis"/>
    <property type="evidence" value="ECO:0007669"/>
    <property type="project" value="UniProtKB-UniRule"/>
</dbReference>
<proteinExistence type="inferred from homology"/>
<evidence type="ECO:0000256" key="3">
    <source>
        <dbReference type="ARBA" id="ARBA00022519"/>
    </source>
</evidence>
<dbReference type="Pfam" id="PF03799">
    <property type="entry name" value="FtsQ_DivIB_C"/>
    <property type="match status" value="1"/>
</dbReference>
<evidence type="ECO:0000256" key="5">
    <source>
        <dbReference type="ARBA" id="ARBA00022692"/>
    </source>
</evidence>
<keyword evidence="2 9" id="KW-1003">Cell membrane</keyword>
<keyword evidence="12" id="KW-1185">Reference proteome</keyword>
<keyword evidence="5 9" id="KW-0812">Transmembrane</keyword>
<dbReference type="AlphaFoldDB" id="A0AAE4YBS3"/>
<evidence type="ECO:0000259" key="10">
    <source>
        <dbReference type="PROSITE" id="PS51779"/>
    </source>
</evidence>
<dbReference type="GO" id="GO:0032153">
    <property type="term" value="C:cell division site"/>
    <property type="evidence" value="ECO:0007669"/>
    <property type="project" value="UniProtKB-UniRule"/>
</dbReference>
<dbReference type="InterPro" id="IPR013685">
    <property type="entry name" value="POTRA_FtsQ_type"/>
</dbReference>
<comment type="function">
    <text evidence="9">Essential cell division protein.</text>
</comment>
<evidence type="ECO:0000256" key="1">
    <source>
        <dbReference type="ARBA" id="ARBA00004370"/>
    </source>
</evidence>
<evidence type="ECO:0000313" key="12">
    <source>
        <dbReference type="Proteomes" id="UP001193501"/>
    </source>
</evidence>
<evidence type="ECO:0000313" key="11">
    <source>
        <dbReference type="EMBL" id="NBZ87040.1"/>
    </source>
</evidence>
<comment type="caution">
    <text evidence="11">The sequence shown here is derived from an EMBL/GenBank/DDBJ whole genome shotgun (WGS) entry which is preliminary data.</text>
</comment>
<keyword evidence="6 9" id="KW-1133">Transmembrane helix</keyword>
<dbReference type="PANTHER" id="PTHR35851:SF1">
    <property type="entry name" value="CELL DIVISION PROTEIN FTSQ"/>
    <property type="match status" value="1"/>
</dbReference>
<evidence type="ECO:0000256" key="2">
    <source>
        <dbReference type="ARBA" id="ARBA00022475"/>
    </source>
</evidence>
<feature type="domain" description="POTRA" evidence="10">
    <location>
        <begin position="57"/>
        <end position="125"/>
    </location>
</feature>
<dbReference type="Proteomes" id="UP001193501">
    <property type="component" value="Unassembled WGS sequence"/>
</dbReference>
<keyword evidence="3 9" id="KW-0997">Cell inner membrane</keyword>
<keyword evidence="8 9" id="KW-0131">Cell cycle</keyword>
<evidence type="ECO:0000256" key="7">
    <source>
        <dbReference type="ARBA" id="ARBA00023136"/>
    </source>
</evidence>
<dbReference type="EMBL" id="JAABNR010000004">
    <property type="protein sequence ID" value="NBZ87040.1"/>
    <property type="molecule type" value="Genomic_DNA"/>
</dbReference>
<dbReference type="InterPro" id="IPR005548">
    <property type="entry name" value="Cell_div_FtsQ/DivIB_C"/>
</dbReference>
<dbReference type="HAMAP" id="MF_00911">
    <property type="entry name" value="FtsQ_subfam"/>
    <property type="match status" value="1"/>
</dbReference>
<dbReference type="GO" id="GO:0005886">
    <property type="term" value="C:plasma membrane"/>
    <property type="evidence" value="ECO:0007669"/>
    <property type="project" value="UniProtKB-SubCell"/>
</dbReference>
<protein>
    <recommendedName>
        <fullName evidence="9">Cell division protein FtsQ</fullName>
    </recommendedName>
</protein>
<keyword evidence="4 9" id="KW-0132">Cell division</keyword>
<evidence type="ECO:0000256" key="8">
    <source>
        <dbReference type="ARBA" id="ARBA00023306"/>
    </source>
</evidence>
<sequence>MQRLWLTPMFRAGMRIGLPVFVVVLVGGIYLSDAARRAGAAEMFGALRGSVAESPIFMVELLSITGASPELADAVRARLDVKLPQSSLDLDLDAIREQAERLDAVQSAVVRLGAGNVLELQITERTPAWVWRSEAGLMMLDATGHRIAGLAERADRADLPLVAGQGADKAIPEAQAILAASPWAKRIRGLVRLSERRWDIVLDRDQRILLPAHDPVAAVQALASLDHAEDILSRDLIAVDMRNPDRPVLRLTPYALDVLRTQATAPEPQQ</sequence>
<dbReference type="PANTHER" id="PTHR35851">
    <property type="entry name" value="CELL DIVISION PROTEIN FTSQ"/>
    <property type="match status" value="1"/>
</dbReference>
<evidence type="ECO:0000256" key="9">
    <source>
        <dbReference type="HAMAP-Rule" id="MF_00911"/>
    </source>
</evidence>
<name>A0AAE4YBS3_9RHOB</name>
<dbReference type="GO" id="GO:0090529">
    <property type="term" value="P:cell septum assembly"/>
    <property type="evidence" value="ECO:0007669"/>
    <property type="project" value="InterPro"/>
</dbReference>
<dbReference type="InterPro" id="IPR026579">
    <property type="entry name" value="FtsQ"/>
</dbReference>
<dbReference type="Pfam" id="PF08478">
    <property type="entry name" value="POTRA_1"/>
    <property type="match status" value="1"/>
</dbReference>
<reference evidence="11" key="1">
    <citation type="submission" date="2020-01" db="EMBL/GenBank/DDBJ databases">
        <authorList>
            <person name="Chen W.-M."/>
        </authorList>
    </citation>
    <scope>NUCLEOTIDE SEQUENCE</scope>
    <source>
        <strain evidence="11">CYK-10</strain>
    </source>
</reference>
<dbReference type="InterPro" id="IPR034746">
    <property type="entry name" value="POTRA"/>
</dbReference>
<dbReference type="PROSITE" id="PS51779">
    <property type="entry name" value="POTRA"/>
    <property type="match status" value="1"/>
</dbReference>
<evidence type="ECO:0000256" key="4">
    <source>
        <dbReference type="ARBA" id="ARBA00022618"/>
    </source>
</evidence>
<gene>
    <name evidence="9" type="primary">ftsQ</name>
    <name evidence="11" type="ORF">GV832_05555</name>
</gene>
<comment type="similarity">
    <text evidence="9">Belongs to the FtsQ/DivIB family. FtsQ subfamily.</text>
</comment>
<comment type="subcellular location">
    <subcellularLocation>
        <location evidence="9">Cell inner membrane</location>
        <topology evidence="9">Single-pass type II membrane protein</topology>
    </subcellularLocation>
    <subcellularLocation>
        <location evidence="1">Membrane</location>
    </subcellularLocation>
    <text evidence="9">Localizes to the division septum.</text>
</comment>
<organism evidence="11 12">
    <name type="scientific">Stagnihabitans tardus</name>
    <dbReference type="NCBI Taxonomy" id="2699202"/>
    <lineage>
        <taxon>Bacteria</taxon>
        <taxon>Pseudomonadati</taxon>
        <taxon>Pseudomonadota</taxon>
        <taxon>Alphaproteobacteria</taxon>
        <taxon>Rhodobacterales</taxon>
        <taxon>Paracoccaceae</taxon>
        <taxon>Stagnihabitans</taxon>
    </lineage>
</organism>
<keyword evidence="7 9" id="KW-0472">Membrane</keyword>
<accession>A0AAE4YBS3</accession>